<dbReference type="OrthoDB" id="5581181at2759"/>
<reference evidence="3 4" key="1">
    <citation type="journal article" date="2014" name="Genome Biol. Evol.">
        <title>The genome of the myxosporean Thelohanellus kitauei shows adaptations to nutrient acquisition within its fish host.</title>
        <authorList>
            <person name="Yang Y."/>
            <person name="Xiong J."/>
            <person name="Zhou Z."/>
            <person name="Huo F."/>
            <person name="Miao W."/>
            <person name="Ran C."/>
            <person name="Liu Y."/>
            <person name="Zhang J."/>
            <person name="Feng J."/>
            <person name="Wang M."/>
            <person name="Wang M."/>
            <person name="Wang L."/>
            <person name="Yao B."/>
        </authorList>
    </citation>
    <scope>NUCLEOTIDE SEQUENCE [LARGE SCALE GENOMIC DNA]</scope>
    <source>
        <strain evidence="3">Wuqing</strain>
    </source>
</reference>
<dbReference type="PANTHER" id="PTHR45957">
    <property type="entry name" value="ANAPHASE-PROMOTING COMPLEX SUBUNIT 2"/>
    <property type="match status" value="1"/>
</dbReference>
<feature type="domain" description="Cullin family profile" evidence="2">
    <location>
        <begin position="64"/>
        <end position="167"/>
    </location>
</feature>
<dbReference type="GO" id="GO:0007091">
    <property type="term" value="P:metaphase/anaphase transition of mitotic cell cycle"/>
    <property type="evidence" value="ECO:0007669"/>
    <property type="project" value="TreeGrafter"/>
</dbReference>
<dbReference type="Gene3D" id="1.20.1310.10">
    <property type="entry name" value="Cullin Repeats"/>
    <property type="match status" value="1"/>
</dbReference>
<comment type="caution">
    <text evidence="3">The sequence shown here is derived from an EMBL/GenBank/DDBJ whole genome shotgun (WGS) entry which is preliminary data.</text>
</comment>
<comment type="similarity">
    <text evidence="1">Belongs to the cullin family.</text>
</comment>
<dbReference type="EMBL" id="JWZT01005293">
    <property type="protein sequence ID" value="KII61656.1"/>
    <property type="molecule type" value="Genomic_DNA"/>
</dbReference>
<evidence type="ECO:0000256" key="1">
    <source>
        <dbReference type="PROSITE-ProRule" id="PRU00330"/>
    </source>
</evidence>
<dbReference type="InterPro" id="IPR016158">
    <property type="entry name" value="Cullin_homology"/>
</dbReference>
<keyword evidence="4" id="KW-1185">Reference proteome</keyword>
<evidence type="ECO:0000313" key="3">
    <source>
        <dbReference type="EMBL" id="KII61656.1"/>
    </source>
</evidence>
<dbReference type="Proteomes" id="UP000031668">
    <property type="component" value="Unassembled WGS sequence"/>
</dbReference>
<gene>
    <name evidence="3" type="ORF">RF11_08568</name>
</gene>
<dbReference type="GO" id="GO:0005680">
    <property type="term" value="C:anaphase-promoting complex"/>
    <property type="evidence" value="ECO:0007669"/>
    <property type="project" value="TreeGrafter"/>
</dbReference>
<sequence length="167" mass="19869">MNLLVKKIMNERETMTLDQKCKKEENRVEAELDQEDLLYFREKHEPPSNLIFSIVQVYGTSAQFIDEYSKQLADRIFKIQTEDDLIYEVNKIRMLGKHFGLDSINQCSIMVNDIKESKRLNKDVIKRCGELWDCRYDFEALIVTPYIWDIAEEFTENQFTVPSNIER</sequence>
<evidence type="ECO:0000259" key="2">
    <source>
        <dbReference type="PROSITE" id="PS50069"/>
    </source>
</evidence>
<dbReference type="GO" id="GO:0070979">
    <property type="term" value="P:protein K11-linked ubiquitination"/>
    <property type="evidence" value="ECO:0007669"/>
    <property type="project" value="TreeGrafter"/>
</dbReference>
<name>A0A0C2MJ55_THEKT</name>
<dbReference type="PANTHER" id="PTHR45957:SF1">
    <property type="entry name" value="ANAPHASE-PROMOTING COMPLEX SUBUNIT 2"/>
    <property type="match status" value="1"/>
</dbReference>
<proteinExistence type="inferred from homology"/>
<protein>
    <submittedName>
        <fullName evidence="3">Anaphase-promoting complex subunit 2</fullName>
    </submittedName>
</protein>
<dbReference type="SUPFAM" id="SSF75632">
    <property type="entry name" value="Cullin homology domain"/>
    <property type="match status" value="1"/>
</dbReference>
<evidence type="ECO:0000313" key="4">
    <source>
        <dbReference type="Proteomes" id="UP000031668"/>
    </source>
</evidence>
<dbReference type="InterPro" id="IPR044554">
    <property type="entry name" value="ANAPC2"/>
</dbReference>
<organism evidence="3 4">
    <name type="scientific">Thelohanellus kitauei</name>
    <name type="common">Myxosporean</name>
    <dbReference type="NCBI Taxonomy" id="669202"/>
    <lineage>
        <taxon>Eukaryota</taxon>
        <taxon>Metazoa</taxon>
        <taxon>Cnidaria</taxon>
        <taxon>Myxozoa</taxon>
        <taxon>Myxosporea</taxon>
        <taxon>Bivalvulida</taxon>
        <taxon>Platysporina</taxon>
        <taxon>Myxobolidae</taxon>
        <taxon>Thelohanellus</taxon>
    </lineage>
</organism>
<dbReference type="InterPro" id="IPR036317">
    <property type="entry name" value="Cullin_homology_sf"/>
</dbReference>
<accession>A0A0C2MJ55</accession>
<dbReference type="PROSITE" id="PS50069">
    <property type="entry name" value="CULLIN_2"/>
    <property type="match status" value="1"/>
</dbReference>
<dbReference type="AlphaFoldDB" id="A0A0C2MJ55"/>